<proteinExistence type="predicted"/>
<comment type="caution">
    <text evidence="3">The sequence shown here is derived from an EMBL/GenBank/DDBJ whole genome shotgun (WGS) entry which is preliminary data.</text>
</comment>
<dbReference type="CDD" id="cd03349">
    <property type="entry name" value="LbH_XAT"/>
    <property type="match status" value="1"/>
</dbReference>
<keyword evidence="2" id="KW-0677">Repeat</keyword>
<dbReference type="PANTHER" id="PTHR43300">
    <property type="entry name" value="ACETYLTRANSFERASE"/>
    <property type="match status" value="1"/>
</dbReference>
<dbReference type="InterPro" id="IPR018357">
    <property type="entry name" value="Hexapep_transf_CS"/>
</dbReference>
<evidence type="ECO:0000313" key="4">
    <source>
        <dbReference type="Proteomes" id="UP001595847"/>
    </source>
</evidence>
<dbReference type="InterPro" id="IPR011004">
    <property type="entry name" value="Trimer_LpxA-like_sf"/>
</dbReference>
<dbReference type="Gene3D" id="2.160.10.10">
    <property type="entry name" value="Hexapeptide repeat proteins"/>
    <property type="match status" value="1"/>
</dbReference>
<dbReference type="PANTHER" id="PTHR43300:SF11">
    <property type="entry name" value="ACETYLTRANSFERASE RV3034C-RELATED"/>
    <property type="match status" value="1"/>
</dbReference>
<reference evidence="4" key="1">
    <citation type="journal article" date="2019" name="Int. J. Syst. Evol. Microbiol.">
        <title>The Global Catalogue of Microorganisms (GCM) 10K type strain sequencing project: providing services to taxonomists for standard genome sequencing and annotation.</title>
        <authorList>
            <consortium name="The Broad Institute Genomics Platform"/>
            <consortium name="The Broad Institute Genome Sequencing Center for Infectious Disease"/>
            <person name="Wu L."/>
            <person name="Ma J."/>
        </authorList>
    </citation>
    <scope>NUCLEOTIDE SEQUENCE [LARGE SCALE GENOMIC DNA]</scope>
    <source>
        <strain evidence="4">TBRC 1826</strain>
    </source>
</reference>
<gene>
    <name evidence="3" type="ORF">ACFOVU_23830</name>
</gene>
<dbReference type="EC" id="2.3.1.-" evidence="3"/>
<name>A0ABV8FWC6_9ACTN</name>
<dbReference type="InterPro" id="IPR050179">
    <property type="entry name" value="Trans_hexapeptide_repeat"/>
</dbReference>
<dbReference type="PROSITE" id="PS00101">
    <property type="entry name" value="HEXAPEP_TRANSFERASES"/>
    <property type="match status" value="1"/>
</dbReference>
<dbReference type="RefSeq" id="WP_378537155.1">
    <property type="nucleotide sequence ID" value="NZ_JBHSBH010000015.1"/>
</dbReference>
<organism evidence="3 4">
    <name type="scientific">Nocardiopsis sediminis</name>
    <dbReference type="NCBI Taxonomy" id="1778267"/>
    <lineage>
        <taxon>Bacteria</taxon>
        <taxon>Bacillati</taxon>
        <taxon>Actinomycetota</taxon>
        <taxon>Actinomycetes</taxon>
        <taxon>Streptosporangiales</taxon>
        <taxon>Nocardiopsidaceae</taxon>
        <taxon>Nocardiopsis</taxon>
    </lineage>
</organism>
<evidence type="ECO:0000256" key="1">
    <source>
        <dbReference type="ARBA" id="ARBA00022679"/>
    </source>
</evidence>
<dbReference type="Pfam" id="PF00132">
    <property type="entry name" value="Hexapep"/>
    <property type="match status" value="1"/>
</dbReference>
<evidence type="ECO:0000313" key="3">
    <source>
        <dbReference type="EMBL" id="MFC3998971.1"/>
    </source>
</evidence>
<sequence length="236" mass="25988">MPVFRFTGVTEVQRLETDPDVLSHEGIVLDEGRHSLYAGYHHGEGFAGRVRYAPPDMTEYNGVPTDRLRIGNFAQFASGTQFMLGGNHGHDLGAVTPYGFNFFTGPRRNAWRPRGDTVVGHEVWIGYEALIMPGVRLGTGAVIGARAVVARDVAPFTVVVGGGRIVRRRFDPLARRLLWRLDWWHWSDDRIAEALPLLQGHDVRVLARYAGVDPDEVADDPDPITLVGEAGVAAPV</sequence>
<accession>A0ABV8FWC6</accession>
<protein>
    <submittedName>
        <fullName evidence="3">CatB-related O-acetyltransferase</fullName>
        <ecNumber evidence="3">2.3.1.-</ecNumber>
    </submittedName>
</protein>
<evidence type="ECO:0000256" key="2">
    <source>
        <dbReference type="ARBA" id="ARBA00022737"/>
    </source>
</evidence>
<keyword evidence="4" id="KW-1185">Reference proteome</keyword>
<dbReference type="InterPro" id="IPR001451">
    <property type="entry name" value="Hexapep"/>
</dbReference>
<keyword evidence="3" id="KW-0012">Acyltransferase</keyword>
<dbReference type="EMBL" id="JBHSBH010000015">
    <property type="protein sequence ID" value="MFC3998971.1"/>
    <property type="molecule type" value="Genomic_DNA"/>
</dbReference>
<dbReference type="SUPFAM" id="SSF51161">
    <property type="entry name" value="Trimeric LpxA-like enzymes"/>
    <property type="match status" value="1"/>
</dbReference>
<dbReference type="Proteomes" id="UP001595847">
    <property type="component" value="Unassembled WGS sequence"/>
</dbReference>
<dbReference type="GO" id="GO:0016746">
    <property type="term" value="F:acyltransferase activity"/>
    <property type="evidence" value="ECO:0007669"/>
    <property type="project" value="UniProtKB-KW"/>
</dbReference>
<keyword evidence="1 3" id="KW-0808">Transferase</keyword>